<dbReference type="InterPro" id="IPR004568">
    <property type="entry name" value="Ppantetheine-prot_Trfase_dom"/>
</dbReference>
<dbReference type="AlphaFoldDB" id="A0A1H6M3I9"/>
<dbReference type="GO" id="GO:0000287">
    <property type="term" value="F:magnesium ion binding"/>
    <property type="evidence" value="ECO:0007669"/>
    <property type="project" value="UniProtKB-UniRule"/>
</dbReference>
<evidence type="ECO:0000256" key="8">
    <source>
        <dbReference type="ARBA" id="ARBA00050875"/>
    </source>
</evidence>
<gene>
    <name evidence="10" type="primary">acpS</name>
    <name evidence="12" type="ORF">SAMN05660691_02142</name>
</gene>
<dbReference type="GO" id="GO:0008897">
    <property type="term" value="F:holo-[acyl-carrier-protein] synthase activity"/>
    <property type="evidence" value="ECO:0007669"/>
    <property type="project" value="UniProtKB-UniRule"/>
</dbReference>
<evidence type="ECO:0000313" key="13">
    <source>
        <dbReference type="Proteomes" id="UP000199371"/>
    </source>
</evidence>
<dbReference type="SUPFAM" id="SSF56214">
    <property type="entry name" value="4'-phosphopantetheinyl transferase"/>
    <property type="match status" value="1"/>
</dbReference>
<dbReference type="Gene3D" id="3.90.470.20">
    <property type="entry name" value="4'-phosphopantetheinyl transferase domain"/>
    <property type="match status" value="1"/>
</dbReference>
<accession>A0A1H6M3I9</accession>
<keyword evidence="5 10" id="KW-0460">Magnesium</keyword>
<dbReference type="InterPro" id="IPR002582">
    <property type="entry name" value="ACPS"/>
</dbReference>
<comment type="subcellular location">
    <subcellularLocation>
        <location evidence="10">Cytoplasm</location>
    </subcellularLocation>
</comment>
<sequence>MAIVGLGTDIVEIARIEQSLARSPALVKRVLTTDEQAIYAGLADNHPANAARYFAKRFAAKEAAAKALGTGIGRGVSFQHISISNNADGAPKLALTGYASELAATMGVSHIWLSITDEQAYAAATVILERQ</sequence>
<comment type="cofactor">
    <cofactor evidence="10">
        <name>Mg(2+)</name>
        <dbReference type="ChEBI" id="CHEBI:18420"/>
    </cofactor>
</comment>
<proteinExistence type="inferred from homology"/>
<dbReference type="OrthoDB" id="517356at2"/>
<dbReference type="Pfam" id="PF01648">
    <property type="entry name" value="ACPS"/>
    <property type="match status" value="1"/>
</dbReference>
<dbReference type="EMBL" id="FNXF01000007">
    <property type="protein sequence ID" value="SEH91849.1"/>
    <property type="molecule type" value="Genomic_DNA"/>
</dbReference>
<dbReference type="EC" id="2.7.8.7" evidence="10"/>
<feature type="binding site" evidence="10">
    <location>
        <position position="9"/>
    </location>
    <ligand>
        <name>Mg(2+)</name>
        <dbReference type="ChEBI" id="CHEBI:18420"/>
    </ligand>
</feature>
<keyword evidence="4 10" id="KW-0276">Fatty acid metabolism</keyword>
<name>A0A1H6M3I9_9GAMM</name>
<comment type="catalytic activity">
    <reaction evidence="8 10">
        <text>apo-[ACP] + CoA = holo-[ACP] + adenosine 3',5'-bisphosphate + H(+)</text>
        <dbReference type="Rhea" id="RHEA:12068"/>
        <dbReference type="Rhea" id="RHEA-COMP:9685"/>
        <dbReference type="Rhea" id="RHEA-COMP:9690"/>
        <dbReference type="ChEBI" id="CHEBI:15378"/>
        <dbReference type="ChEBI" id="CHEBI:29999"/>
        <dbReference type="ChEBI" id="CHEBI:57287"/>
        <dbReference type="ChEBI" id="CHEBI:58343"/>
        <dbReference type="ChEBI" id="CHEBI:64479"/>
        <dbReference type="EC" id="2.7.8.7"/>
    </reaction>
</comment>
<dbReference type="NCBIfam" id="TIGR00556">
    <property type="entry name" value="pantethn_trn"/>
    <property type="match status" value="1"/>
</dbReference>
<dbReference type="STRING" id="173990.SAMN05660691_02142"/>
<evidence type="ECO:0000313" key="12">
    <source>
        <dbReference type="EMBL" id="SEH91849.1"/>
    </source>
</evidence>
<evidence type="ECO:0000256" key="1">
    <source>
        <dbReference type="ARBA" id="ARBA00022516"/>
    </source>
</evidence>
<evidence type="ECO:0000256" key="10">
    <source>
        <dbReference type="HAMAP-Rule" id="MF_00101"/>
    </source>
</evidence>
<dbReference type="GO" id="GO:0005737">
    <property type="term" value="C:cytoplasm"/>
    <property type="evidence" value="ECO:0007669"/>
    <property type="project" value="UniProtKB-SubCell"/>
</dbReference>
<dbReference type="HAMAP" id="MF_00101">
    <property type="entry name" value="AcpS"/>
    <property type="match status" value="1"/>
</dbReference>
<evidence type="ECO:0000256" key="2">
    <source>
        <dbReference type="ARBA" id="ARBA00022679"/>
    </source>
</evidence>
<evidence type="ECO:0000259" key="11">
    <source>
        <dbReference type="Pfam" id="PF01648"/>
    </source>
</evidence>
<evidence type="ECO:0000256" key="7">
    <source>
        <dbReference type="ARBA" id="ARBA00023160"/>
    </source>
</evidence>
<keyword evidence="2 10" id="KW-0808">Transferase</keyword>
<evidence type="ECO:0000256" key="9">
    <source>
        <dbReference type="ARBA" id="ARBA00054726"/>
    </source>
</evidence>
<keyword evidence="3 10" id="KW-0479">Metal-binding</keyword>
<keyword evidence="13" id="KW-1185">Reference proteome</keyword>
<feature type="binding site" evidence="10">
    <location>
        <position position="62"/>
    </location>
    <ligand>
        <name>Mg(2+)</name>
        <dbReference type="ChEBI" id="CHEBI:18420"/>
    </ligand>
</feature>
<organism evidence="12 13">
    <name type="scientific">Rheinheimera pacifica</name>
    <dbReference type="NCBI Taxonomy" id="173990"/>
    <lineage>
        <taxon>Bacteria</taxon>
        <taxon>Pseudomonadati</taxon>
        <taxon>Pseudomonadota</taxon>
        <taxon>Gammaproteobacteria</taxon>
        <taxon>Chromatiales</taxon>
        <taxon>Chromatiaceae</taxon>
        <taxon>Rheinheimera</taxon>
    </lineage>
</organism>
<evidence type="ECO:0000256" key="4">
    <source>
        <dbReference type="ARBA" id="ARBA00022832"/>
    </source>
</evidence>
<evidence type="ECO:0000256" key="6">
    <source>
        <dbReference type="ARBA" id="ARBA00023098"/>
    </source>
</evidence>
<dbReference type="RefSeq" id="WP_092793112.1">
    <property type="nucleotide sequence ID" value="NZ_FNXF01000007.1"/>
</dbReference>
<protein>
    <recommendedName>
        <fullName evidence="10">Holo-[acyl-carrier-protein] synthase</fullName>
        <shortName evidence="10">Holo-ACP synthase</shortName>
        <ecNumber evidence="10">2.7.8.7</ecNumber>
    </recommendedName>
    <alternativeName>
        <fullName evidence="10">4'-phosphopantetheinyl transferase AcpS</fullName>
    </alternativeName>
</protein>
<keyword evidence="6 10" id="KW-0443">Lipid metabolism</keyword>
<evidence type="ECO:0000256" key="5">
    <source>
        <dbReference type="ARBA" id="ARBA00022842"/>
    </source>
</evidence>
<keyword evidence="7 10" id="KW-0275">Fatty acid biosynthesis</keyword>
<dbReference type="Proteomes" id="UP000199371">
    <property type="component" value="Unassembled WGS sequence"/>
</dbReference>
<comment type="similarity">
    <text evidence="10">Belongs to the P-Pant transferase superfamily. AcpS family.</text>
</comment>
<dbReference type="InterPro" id="IPR008278">
    <property type="entry name" value="4-PPantetheinyl_Trfase_dom"/>
</dbReference>
<dbReference type="FunFam" id="3.90.470.20:FF:000001">
    <property type="entry name" value="Holo-[acyl-carrier-protein] synthase"/>
    <property type="match status" value="1"/>
</dbReference>
<dbReference type="NCBIfam" id="TIGR00516">
    <property type="entry name" value="acpS"/>
    <property type="match status" value="1"/>
</dbReference>
<dbReference type="GO" id="GO:0006633">
    <property type="term" value="P:fatty acid biosynthetic process"/>
    <property type="evidence" value="ECO:0007669"/>
    <property type="project" value="UniProtKB-UniRule"/>
</dbReference>
<reference evidence="13" key="1">
    <citation type="submission" date="2016-10" db="EMBL/GenBank/DDBJ databases">
        <authorList>
            <person name="Varghese N."/>
            <person name="Submissions S."/>
        </authorList>
    </citation>
    <scope>NUCLEOTIDE SEQUENCE [LARGE SCALE GENOMIC DNA]</scope>
    <source>
        <strain evidence="13">DSM 17616</strain>
    </source>
</reference>
<feature type="domain" description="4'-phosphopantetheinyl transferase" evidence="11">
    <location>
        <begin position="5"/>
        <end position="124"/>
    </location>
</feature>
<comment type="function">
    <text evidence="10">Transfers the 4'-phosphopantetheine moiety from coenzyme A to a Ser of acyl-carrier-protein.</text>
</comment>
<evidence type="ECO:0000256" key="3">
    <source>
        <dbReference type="ARBA" id="ARBA00022723"/>
    </source>
</evidence>
<comment type="function">
    <text evidence="9">Transfers the 4'-phosphopantetheine moiety from coenzyme A to the 'Ser-36' of acyl-carrier-protein.</text>
</comment>
<keyword evidence="1 10" id="KW-0444">Lipid biosynthesis</keyword>
<dbReference type="InterPro" id="IPR037143">
    <property type="entry name" value="4-PPantetheinyl_Trfase_dom_sf"/>
</dbReference>
<keyword evidence="10" id="KW-0963">Cytoplasm</keyword>